<proteinExistence type="predicted"/>
<dbReference type="AlphaFoldDB" id="A0A6A6QNQ8"/>
<dbReference type="Proteomes" id="UP000799750">
    <property type="component" value="Unassembled WGS sequence"/>
</dbReference>
<evidence type="ECO:0000256" key="1">
    <source>
        <dbReference type="SAM" id="MobiDB-lite"/>
    </source>
</evidence>
<name>A0A6A6QNQ8_9PEZI</name>
<evidence type="ECO:0000313" key="3">
    <source>
        <dbReference type="Proteomes" id="UP000799750"/>
    </source>
</evidence>
<accession>A0A6A6QNQ8</accession>
<feature type="compositionally biased region" description="Basic and acidic residues" evidence="1">
    <location>
        <begin position="16"/>
        <end position="42"/>
    </location>
</feature>
<feature type="region of interest" description="Disordered" evidence="1">
    <location>
        <begin position="1"/>
        <end position="42"/>
    </location>
</feature>
<keyword evidence="3" id="KW-1185">Reference proteome</keyword>
<organism evidence="2 3">
    <name type="scientific">Lophium mytilinum</name>
    <dbReference type="NCBI Taxonomy" id="390894"/>
    <lineage>
        <taxon>Eukaryota</taxon>
        <taxon>Fungi</taxon>
        <taxon>Dikarya</taxon>
        <taxon>Ascomycota</taxon>
        <taxon>Pezizomycotina</taxon>
        <taxon>Dothideomycetes</taxon>
        <taxon>Pleosporomycetidae</taxon>
        <taxon>Mytilinidiales</taxon>
        <taxon>Mytilinidiaceae</taxon>
        <taxon>Lophium</taxon>
    </lineage>
</organism>
<gene>
    <name evidence="2" type="ORF">BU16DRAFT_528198</name>
</gene>
<reference evidence="2" key="1">
    <citation type="journal article" date="2020" name="Stud. Mycol.">
        <title>101 Dothideomycetes genomes: a test case for predicting lifestyles and emergence of pathogens.</title>
        <authorList>
            <person name="Haridas S."/>
            <person name="Albert R."/>
            <person name="Binder M."/>
            <person name="Bloem J."/>
            <person name="Labutti K."/>
            <person name="Salamov A."/>
            <person name="Andreopoulos B."/>
            <person name="Baker S."/>
            <person name="Barry K."/>
            <person name="Bills G."/>
            <person name="Bluhm B."/>
            <person name="Cannon C."/>
            <person name="Castanera R."/>
            <person name="Culley D."/>
            <person name="Daum C."/>
            <person name="Ezra D."/>
            <person name="Gonzalez J."/>
            <person name="Henrissat B."/>
            <person name="Kuo A."/>
            <person name="Liang C."/>
            <person name="Lipzen A."/>
            <person name="Lutzoni F."/>
            <person name="Magnuson J."/>
            <person name="Mondo S."/>
            <person name="Nolan M."/>
            <person name="Ohm R."/>
            <person name="Pangilinan J."/>
            <person name="Park H.-J."/>
            <person name="Ramirez L."/>
            <person name="Alfaro M."/>
            <person name="Sun H."/>
            <person name="Tritt A."/>
            <person name="Yoshinaga Y."/>
            <person name="Zwiers L.-H."/>
            <person name="Turgeon B."/>
            <person name="Goodwin S."/>
            <person name="Spatafora J."/>
            <person name="Crous P."/>
            <person name="Grigoriev I."/>
        </authorList>
    </citation>
    <scope>NUCLEOTIDE SEQUENCE</scope>
    <source>
        <strain evidence="2">CBS 269.34</strain>
    </source>
</reference>
<evidence type="ECO:0000313" key="2">
    <source>
        <dbReference type="EMBL" id="KAF2494031.1"/>
    </source>
</evidence>
<sequence>MNSRTLESLGPTDLPTDDHEHDHEELPHYEPHSPPVYERRDSSMSSVPKISYHLRQISKKVQILVPFGPTHAPLYKIVSRGAPSFLSKKSEMTLRRVQRGSVEALEGDEVANIDFDNNGPLPWCPRAKIACGSTRYSMEARNFADWKIPMGEGRSAFYWRLDDRPVSLAFVEGSSGVVFARFTYSECGTVAANGAEVGELVIFRDGFLGDGSEVEMIASSCVIAITHFKKMGRHYRNEKGGLGLLMGRAQLPLDATPFGNINY</sequence>
<dbReference type="EMBL" id="MU004191">
    <property type="protein sequence ID" value="KAF2494031.1"/>
    <property type="molecule type" value="Genomic_DNA"/>
</dbReference>
<dbReference type="OrthoDB" id="3941101at2759"/>
<protein>
    <submittedName>
        <fullName evidence="2">Uncharacterized protein</fullName>
    </submittedName>
</protein>